<evidence type="ECO:0000256" key="1">
    <source>
        <dbReference type="SAM" id="MobiDB-lite"/>
    </source>
</evidence>
<feature type="region of interest" description="Disordered" evidence="1">
    <location>
        <begin position="106"/>
        <end position="137"/>
    </location>
</feature>
<accession>A0A366EB53</accession>
<keyword evidence="3" id="KW-1185">Reference proteome</keyword>
<protein>
    <submittedName>
        <fullName evidence="2">Uncharacterized protein</fullName>
    </submittedName>
</protein>
<dbReference type="AlphaFoldDB" id="A0A366EB53"/>
<proteinExistence type="predicted"/>
<comment type="caution">
    <text evidence="2">The sequence shown here is derived from an EMBL/GenBank/DDBJ whole genome shotgun (WGS) entry which is preliminary data.</text>
</comment>
<feature type="compositionally biased region" description="Low complexity" evidence="1">
    <location>
        <begin position="106"/>
        <end position="125"/>
    </location>
</feature>
<dbReference type="Pfam" id="PF17264">
    <property type="entry name" value="DUF5330"/>
    <property type="match status" value="1"/>
</dbReference>
<dbReference type="OrthoDB" id="7923950at2"/>
<dbReference type="InterPro" id="IPR035220">
    <property type="entry name" value="DUF5330"/>
</dbReference>
<evidence type="ECO:0000313" key="2">
    <source>
        <dbReference type="EMBL" id="RBO98704.1"/>
    </source>
</evidence>
<sequence>MRFLLKCIFWLGGVFLLMPGIMGKQADNPALQPQSSRAVQTTPQTQPDQNAPADLVEQWLQAGKTLQEISTFCDRNPAICMAGKATAQQAGEQALLRAKDALGSFSTPAPVAQQQPVQSPATQSVLVRIPVPTPRPR</sequence>
<gene>
    <name evidence="2" type="ORF">DFR47_101304</name>
</gene>
<feature type="compositionally biased region" description="Polar residues" evidence="1">
    <location>
        <begin position="31"/>
        <end position="49"/>
    </location>
</feature>
<dbReference type="Proteomes" id="UP000252893">
    <property type="component" value="Unassembled WGS sequence"/>
</dbReference>
<feature type="region of interest" description="Disordered" evidence="1">
    <location>
        <begin position="28"/>
        <end position="50"/>
    </location>
</feature>
<reference evidence="2 3" key="1">
    <citation type="submission" date="2018-06" db="EMBL/GenBank/DDBJ databases">
        <title>Genomic Encyclopedia of Type Strains, Phase IV (KMG-IV): sequencing the most valuable type-strain genomes for metagenomic binning, comparative biology and taxonomic classification.</title>
        <authorList>
            <person name="Goeker M."/>
        </authorList>
    </citation>
    <scope>NUCLEOTIDE SEQUENCE [LARGE SCALE GENOMIC DNA]</scope>
    <source>
        <strain evidence="2 3">DSM 25619</strain>
    </source>
</reference>
<organism evidence="2 3">
    <name type="scientific">Pseudochrobactrum asaccharolyticum</name>
    <dbReference type="NCBI Taxonomy" id="354351"/>
    <lineage>
        <taxon>Bacteria</taxon>
        <taxon>Pseudomonadati</taxon>
        <taxon>Pseudomonadota</taxon>
        <taxon>Alphaproteobacteria</taxon>
        <taxon>Hyphomicrobiales</taxon>
        <taxon>Brucellaceae</taxon>
        <taxon>Pseudochrobactrum</taxon>
    </lineage>
</organism>
<evidence type="ECO:0000313" key="3">
    <source>
        <dbReference type="Proteomes" id="UP000252893"/>
    </source>
</evidence>
<dbReference type="EMBL" id="QNRH01000001">
    <property type="protein sequence ID" value="RBO98704.1"/>
    <property type="molecule type" value="Genomic_DNA"/>
</dbReference>
<dbReference type="RefSeq" id="WP_113942640.1">
    <property type="nucleotide sequence ID" value="NZ_JBHEEG010000003.1"/>
</dbReference>
<name>A0A366EB53_9HYPH</name>